<dbReference type="Pfam" id="PF05258">
    <property type="entry name" value="DciA"/>
    <property type="match status" value="1"/>
</dbReference>
<dbReference type="PANTHER" id="PTHR36456">
    <property type="entry name" value="UPF0232 PROTEIN SCO3875"/>
    <property type="match status" value="1"/>
</dbReference>
<organism evidence="1">
    <name type="scientific">marine metagenome</name>
    <dbReference type="NCBI Taxonomy" id="408172"/>
    <lineage>
        <taxon>unclassified sequences</taxon>
        <taxon>metagenomes</taxon>
        <taxon>ecological metagenomes</taxon>
    </lineage>
</organism>
<dbReference type="PANTHER" id="PTHR36456:SF1">
    <property type="entry name" value="UPF0232 PROTEIN SCO3875"/>
    <property type="match status" value="1"/>
</dbReference>
<evidence type="ECO:0008006" key="2">
    <source>
        <dbReference type="Google" id="ProtNLM"/>
    </source>
</evidence>
<proteinExistence type="predicted"/>
<dbReference type="InterPro" id="IPR007922">
    <property type="entry name" value="DciA-like"/>
</dbReference>
<sequence length="82" mass="9434">MQHIEAALKKLLKTSGLKKAVSQQNAMDLWPKILGKTVSKNTEPVSIEHGILMVRTKTPAWRQELQFQKKQIIEKLNKKLNE</sequence>
<accession>A0A382F2M1</accession>
<dbReference type="AlphaFoldDB" id="A0A382F2M1"/>
<gene>
    <name evidence="1" type="ORF">METZ01_LOCUS209225</name>
</gene>
<protein>
    <recommendedName>
        <fullName evidence="2">DUF721 domain-containing protein</fullName>
    </recommendedName>
</protein>
<name>A0A382F2M1_9ZZZZ</name>
<dbReference type="EMBL" id="UINC01047284">
    <property type="protein sequence ID" value="SVB56371.1"/>
    <property type="molecule type" value="Genomic_DNA"/>
</dbReference>
<evidence type="ECO:0000313" key="1">
    <source>
        <dbReference type="EMBL" id="SVB56371.1"/>
    </source>
</evidence>
<reference evidence="1" key="1">
    <citation type="submission" date="2018-05" db="EMBL/GenBank/DDBJ databases">
        <authorList>
            <person name="Lanie J.A."/>
            <person name="Ng W.-L."/>
            <person name="Kazmierczak K.M."/>
            <person name="Andrzejewski T.M."/>
            <person name="Davidsen T.M."/>
            <person name="Wayne K.J."/>
            <person name="Tettelin H."/>
            <person name="Glass J.I."/>
            <person name="Rusch D."/>
            <person name="Podicherti R."/>
            <person name="Tsui H.-C.T."/>
            <person name="Winkler M.E."/>
        </authorList>
    </citation>
    <scope>NUCLEOTIDE SEQUENCE</scope>
</reference>
<feature type="non-terminal residue" evidence="1">
    <location>
        <position position="82"/>
    </location>
</feature>